<dbReference type="InterPro" id="IPR015421">
    <property type="entry name" value="PyrdxlP-dep_Trfase_major"/>
</dbReference>
<dbReference type="OrthoDB" id="3512640at2759"/>
<feature type="modified residue" description="N6-(pyridoxal phosphate)lysine" evidence="3">
    <location>
        <position position="237"/>
    </location>
</feature>
<dbReference type="PANTHER" id="PTHR11808">
    <property type="entry name" value="TRANS-SULFURATION ENZYME FAMILY MEMBER"/>
    <property type="match status" value="1"/>
</dbReference>
<dbReference type="Pfam" id="PF01053">
    <property type="entry name" value="Cys_Met_Meta_PP"/>
    <property type="match status" value="1"/>
</dbReference>
<evidence type="ECO:0000256" key="2">
    <source>
        <dbReference type="ARBA" id="ARBA00022898"/>
    </source>
</evidence>
<name>A0A376B7G1_9ASCO</name>
<comment type="similarity">
    <text evidence="4">Belongs to the trans-sulfuration enzymes family.</text>
</comment>
<evidence type="ECO:0000256" key="3">
    <source>
        <dbReference type="PIRSR" id="PIRSR001434-2"/>
    </source>
</evidence>
<dbReference type="Gene3D" id="3.90.1150.10">
    <property type="entry name" value="Aspartate Aminotransferase, domain 1"/>
    <property type="match status" value="1"/>
</dbReference>
<organism evidence="5 6">
    <name type="scientific">Saccharomycodes ludwigii</name>
    <dbReference type="NCBI Taxonomy" id="36035"/>
    <lineage>
        <taxon>Eukaryota</taxon>
        <taxon>Fungi</taxon>
        <taxon>Dikarya</taxon>
        <taxon>Ascomycota</taxon>
        <taxon>Saccharomycotina</taxon>
        <taxon>Saccharomycetes</taxon>
        <taxon>Saccharomycodales</taxon>
        <taxon>Saccharomycodaceae</taxon>
        <taxon>Saccharomycodes</taxon>
    </lineage>
</organism>
<dbReference type="InterPro" id="IPR054542">
    <property type="entry name" value="Cys_met_metab_PP"/>
</dbReference>
<dbReference type="VEuPathDB" id="FungiDB:SCODWIG_02322"/>
<dbReference type="AlphaFoldDB" id="A0A376B7G1"/>
<keyword evidence="5" id="KW-0456">Lyase</keyword>
<dbReference type="Gene3D" id="3.40.640.10">
    <property type="entry name" value="Type I PLP-dependent aspartate aminotransferase-like (Major domain)"/>
    <property type="match status" value="1"/>
</dbReference>
<dbReference type="FunFam" id="3.40.640.10:FF:000072">
    <property type="entry name" value="Putative cystathionine beta-lyase"/>
    <property type="match status" value="1"/>
</dbReference>
<evidence type="ECO:0000313" key="5">
    <source>
        <dbReference type="EMBL" id="SSD60561.1"/>
    </source>
</evidence>
<dbReference type="SUPFAM" id="SSF53383">
    <property type="entry name" value="PLP-dependent transferases"/>
    <property type="match status" value="1"/>
</dbReference>
<accession>A0A376B7G1</accession>
<dbReference type="GO" id="GO:0019346">
    <property type="term" value="P:transsulfuration"/>
    <property type="evidence" value="ECO:0007669"/>
    <property type="project" value="InterPro"/>
</dbReference>
<dbReference type="InterPro" id="IPR000277">
    <property type="entry name" value="Cys/Met-Metab_PyrdxlP-dep_enz"/>
</dbReference>
<protein>
    <submittedName>
        <fullName evidence="5">Probable putative cystathionine beta-lyase</fullName>
    </submittedName>
</protein>
<sequence>MKSFTTFQNTLKIPSRVSISRSIIKNFSTRSVALHHVGKTTRLSTTLIHADDKDNRVTDVAPPINVSTTFRYDNENLIPWNQREDFTFLETTPIYSRLGHPNSTRLESIFNEILDGNSVIYSSGLAAYYAALTYFNPKRLFIEQSYHGCHSIANIFTRNYGLKQYTFADIEKFAQPGDIVHLESPVNPFGTSYDIQKLADRTHAKGALLLVDSTFAPPPLQNVWDFGADIVMHSATKYFGGHSDLLSGVLVVKALETSKKLKEDRIYLGTNIGNLESFLLLRSLRTYELRIKKQSENAEKLVKYLSDNKDVKFPNVLKNIYHSSLQTKEPFVTKQLKGGFGPVFSIILQNTEQCKKLPTLVKYFHHATSLGGVESLIEWRALTDPEIDQKLIRISVGCENVEDLINDLGCALKQLNDGAS</sequence>
<keyword evidence="2 3" id="KW-0663">Pyridoxal phosphate</keyword>
<dbReference type="GO" id="GO:0016846">
    <property type="term" value="F:carbon-sulfur lyase activity"/>
    <property type="evidence" value="ECO:0007669"/>
    <property type="project" value="TreeGrafter"/>
</dbReference>
<dbReference type="InterPro" id="IPR015424">
    <property type="entry name" value="PyrdxlP-dep_Trfase"/>
</dbReference>
<evidence type="ECO:0000256" key="1">
    <source>
        <dbReference type="ARBA" id="ARBA00001933"/>
    </source>
</evidence>
<evidence type="ECO:0000256" key="4">
    <source>
        <dbReference type="RuleBase" id="RU362118"/>
    </source>
</evidence>
<dbReference type="InterPro" id="IPR015422">
    <property type="entry name" value="PyrdxlP-dep_Trfase_small"/>
</dbReference>
<dbReference type="GO" id="GO:0030170">
    <property type="term" value="F:pyridoxal phosphate binding"/>
    <property type="evidence" value="ECO:0007669"/>
    <property type="project" value="InterPro"/>
</dbReference>
<evidence type="ECO:0000313" key="6">
    <source>
        <dbReference type="Proteomes" id="UP000262825"/>
    </source>
</evidence>
<reference evidence="6" key="1">
    <citation type="submission" date="2018-06" db="EMBL/GenBank/DDBJ databases">
        <authorList>
            <person name="Guldener U."/>
        </authorList>
    </citation>
    <scope>NUCLEOTIDE SEQUENCE [LARGE SCALE GENOMIC DNA]</scope>
    <source>
        <strain evidence="6">UTAD17</strain>
    </source>
</reference>
<proteinExistence type="inferred from homology"/>
<gene>
    <name evidence="5" type="ORF">SCODWIG_02322</name>
</gene>
<dbReference type="GO" id="GO:0005737">
    <property type="term" value="C:cytoplasm"/>
    <property type="evidence" value="ECO:0007669"/>
    <property type="project" value="TreeGrafter"/>
</dbReference>
<dbReference type="Proteomes" id="UP000262825">
    <property type="component" value="Unassembled WGS sequence"/>
</dbReference>
<dbReference type="PANTHER" id="PTHR11808:SF35">
    <property type="entry name" value="CYSTATHIONINE GAMMA-SYNTHASE (AFU_ORTHOLOGUE AFUA_7G01590)"/>
    <property type="match status" value="1"/>
</dbReference>
<dbReference type="EMBL" id="UFAJ01000387">
    <property type="protein sequence ID" value="SSD60561.1"/>
    <property type="molecule type" value="Genomic_DNA"/>
</dbReference>
<dbReference type="PROSITE" id="PS00868">
    <property type="entry name" value="CYS_MET_METAB_PP"/>
    <property type="match status" value="1"/>
</dbReference>
<keyword evidence="6" id="KW-1185">Reference proteome</keyword>
<dbReference type="FunFam" id="3.90.1150.10:FF:000066">
    <property type="entry name" value="Putative cystathionine beta-lyase"/>
    <property type="match status" value="1"/>
</dbReference>
<dbReference type="PIRSF" id="PIRSF001434">
    <property type="entry name" value="CGS"/>
    <property type="match status" value="1"/>
</dbReference>
<comment type="cofactor">
    <cofactor evidence="1 4">
        <name>pyridoxal 5'-phosphate</name>
        <dbReference type="ChEBI" id="CHEBI:597326"/>
    </cofactor>
</comment>